<proteinExistence type="predicted"/>
<accession>A0ACA9L056</accession>
<protein>
    <submittedName>
        <fullName evidence="1">9844_t:CDS:1</fullName>
    </submittedName>
</protein>
<dbReference type="EMBL" id="CAJVPU010002575">
    <property type="protein sequence ID" value="CAG8503573.1"/>
    <property type="molecule type" value="Genomic_DNA"/>
</dbReference>
<evidence type="ECO:0000313" key="1">
    <source>
        <dbReference type="EMBL" id="CAG8503573.1"/>
    </source>
</evidence>
<name>A0ACA9L056_9GLOM</name>
<dbReference type="Proteomes" id="UP000789702">
    <property type="component" value="Unassembled WGS sequence"/>
</dbReference>
<sequence>MAAYLIQLLQSQKQRSLSVGFSETTSQITLTVSNECQNIATTTITKTCNSSTPSCASAQSDIALSFGIYKHKSRDDGIPTPLAAHHKFIS</sequence>
<gene>
    <name evidence="1" type="ORF">DHETER_LOCUS3120</name>
</gene>
<keyword evidence="2" id="KW-1185">Reference proteome</keyword>
<evidence type="ECO:0000313" key="2">
    <source>
        <dbReference type="Proteomes" id="UP000789702"/>
    </source>
</evidence>
<reference evidence="1" key="1">
    <citation type="submission" date="2021-06" db="EMBL/GenBank/DDBJ databases">
        <authorList>
            <person name="Kallberg Y."/>
            <person name="Tangrot J."/>
            <person name="Rosling A."/>
        </authorList>
    </citation>
    <scope>NUCLEOTIDE SEQUENCE</scope>
    <source>
        <strain evidence="1">IL203A</strain>
    </source>
</reference>
<organism evidence="1 2">
    <name type="scientific">Dentiscutata heterogama</name>
    <dbReference type="NCBI Taxonomy" id="1316150"/>
    <lineage>
        <taxon>Eukaryota</taxon>
        <taxon>Fungi</taxon>
        <taxon>Fungi incertae sedis</taxon>
        <taxon>Mucoromycota</taxon>
        <taxon>Glomeromycotina</taxon>
        <taxon>Glomeromycetes</taxon>
        <taxon>Diversisporales</taxon>
        <taxon>Gigasporaceae</taxon>
        <taxon>Dentiscutata</taxon>
    </lineage>
</organism>
<comment type="caution">
    <text evidence="1">The sequence shown here is derived from an EMBL/GenBank/DDBJ whole genome shotgun (WGS) entry which is preliminary data.</text>
</comment>